<dbReference type="PROSITE" id="PS50862">
    <property type="entry name" value="AA_TRNA_LIGASE_II"/>
    <property type="match status" value="1"/>
</dbReference>
<keyword evidence="6" id="KW-0648">Protein biosynthesis</keyword>
<dbReference type="InterPro" id="IPR050062">
    <property type="entry name" value="Pro-tRNA_synthetase"/>
</dbReference>
<gene>
    <name evidence="11" type="ORF">A3A70_02380</name>
</gene>
<dbReference type="GO" id="GO:0004827">
    <property type="term" value="F:proline-tRNA ligase activity"/>
    <property type="evidence" value="ECO:0007669"/>
    <property type="project" value="UniProtKB-EC"/>
</dbReference>
<keyword evidence="5" id="KW-0067">ATP-binding</keyword>
<evidence type="ECO:0000259" key="10">
    <source>
        <dbReference type="PROSITE" id="PS50862"/>
    </source>
</evidence>
<dbReference type="PANTHER" id="PTHR42753:SF2">
    <property type="entry name" value="PROLINE--TRNA LIGASE"/>
    <property type="match status" value="1"/>
</dbReference>
<dbReference type="EC" id="6.1.1.15" evidence="1"/>
<evidence type="ECO:0000256" key="2">
    <source>
        <dbReference type="ARBA" id="ARBA00019110"/>
    </source>
</evidence>
<dbReference type="Pfam" id="PF00587">
    <property type="entry name" value="tRNA-synt_2b"/>
    <property type="match status" value="1"/>
</dbReference>
<dbReference type="Pfam" id="PF03129">
    <property type="entry name" value="HGTP_anticodon"/>
    <property type="match status" value="1"/>
</dbReference>
<evidence type="ECO:0000256" key="3">
    <source>
        <dbReference type="ARBA" id="ARBA00022598"/>
    </source>
</evidence>
<dbReference type="PANTHER" id="PTHR42753">
    <property type="entry name" value="MITOCHONDRIAL RIBOSOME PROTEIN L39/PROLYL-TRNA LIGASE FAMILY MEMBER"/>
    <property type="match status" value="1"/>
</dbReference>
<organism evidence="11 12">
    <name type="scientific">candidate division WWE3 bacterium RIFCSPLOWO2_01_FULL_42_11</name>
    <dbReference type="NCBI Taxonomy" id="1802627"/>
    <lineage>
        <taxon>Bacteria</taxon>
        <taxon>Katanobacteria</taxon>
    </lineage>
</organism>
<evidence type="ECO:0000313" key="11">
    <source>
        <dbReference type="EMBL" id="OGC59927.1"/>
    </source>
</evidence>
<keyword evidence="3" id="KW-0436">Ligase</keyword>
<evidence type="ECO:0000256" key="9">
    <source>
        <dbReference type="ARBA" id="ARBA00047671"/>
    </source>
</evidence>
<comment type="caution">
    <text evidence="11">The sequence shown here is derived from an EMBL/GenBank/DDBJ whole genome shotgun (WGS) entry which is preliminary data.</text>
</comment>
<dbReference type="PRINTS" id="PR01046">
    <property type="entry name" value="TRNASYNTHPRO"/>
</dbReference>
<evidence type="ECO:0000256" key="8">
    <source>
        <dbReference type="ARBA" id="ARBA00029731"/>
    </source>
</evidence>
<dbReference type="InterPro" id="IPR036621">
    <property type="entry name" value="Anticodon-bd_dom_sf"/>
</dbReference>
<dbReference type="EMBL" id="MEVK01000004">
    <property type="protein sequence ID" value="OGC59927.1"/>
    <property type="molecule type" value="Genomic_DNA"/>
</dbReference>
<dbReference type="Gene3D" id="3.40.50.800">
    <property type="entry name" value="Anticodon-binding domain"/>
    <property type="match status" value="1"/>
</dbReference>
<dbReference type="GO" id="GO:0005524">
    <property type="term" value="F:ATP binding"/>
    <property type="evidence" value="ECO:0007669"/>
    <property type="project" value="UniProtKB-KW"/>
</dbReference>
<comment type="catalytic activity">
    <reaction evidence="9">
        <text>tRNA(Pro) + L-proline + ATP = L-prolyl-tRNA(Pro) + AMP + diphosphate</text>
        <dbReference type="Rhea" id="RHEA:14305"/>
        <dbReference type="Rhea" id="RHEA-COMP:9700"/>
        <dbReference type="Rhea" id="RHEA-COMP:9702"/>
        <dbReference type="ChEBI" id="CHEBI:30616"/>
        <dbReference type="ChEBI" id="CHEBI:33019"/>
        <dbReference type="ChEBI" id="CHEBI:60039"/>
        <dbReference type="ChEBI" id="CHEBI:78442"/>
        <dbReference type="ChEBI" id="CHEBI:78532"/>
        <dbReference type="ChEBI" id="CHEBI:456215"/>
        <dbReference type="EC" id="6.1.1.15"/>
    </reaction>
</comment>
<keyword evidence="4" id="KW-0547">Nucleotide-binding</keyword>
<evidence type="ECO:0000256" key="1">
    <source>
        <dbReference type="ARBA" id="ARBA00012831"/>
    </source>
</evidence>
<proteinExistence type="predicted"/>
<dbReference type="InterPro" id="IPR002316">
    <property type="entry name" value="Pro-tRNA-ligase_IIa"/>
</dbReference>
<dbReference type="Gene3D" id="3.30.930.10">
    <property type="entry name" value="Bira Bifunctional Protein, Domain 2"/>
    <property type="match status" value="1"/>
</dbReference>
<dbReference type="InterPro" id="IPR045864">
    <property type="entry name" value="aa-tRNA-synth_II/BPL/LPL"/>
</dbReference>
<evidence type="ECO:0000256" key="4">
    <source>
        <dbReference type="ARBA" id="ARBA00022741"/>
    </source>
</evidence>
<dbReference type="Proteomes" id="UP000178964">
    <property type="component" value="Unassembled WGS sequence"/>
</dbReference>
<evidence type="ECO:0000256" key="6">
    <source>
        <dbReference type="ARBA" id="ARBA00022917"/>
    </source>
</evidence>
<dbReference type="GO" id="GO:0006433">
    <property type="term" value="P:prolyl-tRNA aminoacylation"/>
    <property type="evidence" value="ECO:0007669"/>
    <property type="project" value="InterPro"/>
</dbReference>
<dbReference type="InterPro" id="IPR004154">
    <property type="entry name" value="Anticodon-bd"/>
</dbReference>
<dbReference type="CDD" id="cd00861">
    <property type="entry name" value="ProRS_anticodon_short"/>
    <property type="match status" value="1"/>
</dbReference>
<dbReference type="STRING" id="1802627.A3A70_02380"/>
<dbReference type="SUPFAM" id="SSF55681">
    <property type="entry name" value="Class II aaRS and biotin synthetases"/>
    <property type="match status" value="1"/>
</dbReference>
<evidence type="ECO:0000313" key="12">
    <source>
        <dbReference type="Proteomes" id="UP000178964"/>
    </source>
</evidence>
<dbReference type="InterPro" id="IPR044140">
    <property type="entry name" value="ProRS_anticodon_short"/>
</dbReference>
<name>A0A1F4VRU6_UNCKA</name>
<dbReference type="InterPro" id="IPR002314">
    <property type="entry name" value="aa-tRNA-synt_IIb"/>
</dbReference>
<protein>
    <recommendedName>
        <fullName evidence="2">Proline--tRNA ligase</fullName>
        <ecNumber evidence="1">6.1.1.15</ecNumber>
    </recommendedName>
    <alternativeName>
        <fullName evidence="8">Prolyl-tRNA synthetase</fullName>
    </alternativeName>
</protein>
<dbReference type="InterPro" id="IPR006195">
    <property type="entry name" value="aa-tRNA-synth_II"/>
</dbReference>
<evidence type="ECO:0000256" key="5">
    <source>
        <dbReference type="ARBA" id="ARBA00022840"/>
    </source>
</evidence>
<reference evidence="11 12" key="1">
    <citation type="journal article" date="2016" name="Nat. Commun.">
        <title>Thousands of microbial genomes shed light on interconnected biogeochemical processes in an aquifer system.</title>
        <authorList>
            <person name="Anantharaman K."/>
            <person name="Brown C.T."/>
            <person name="Hug L.A."/>
            <person name="Sharon I."/>
            <person name="Castelle C.J."/>
            <person name="Probst A.J."/>
            <person name="Thomas B.C."/>
            <person name="Singh A."/>
            <person name="Wilkins M.J."/>
            <person name="Karaoz U."/>
            <person name="Brodie E.L."/>
            <person name="Williams K.H."/>
            <person name="Hubbard S.S."/>
            <person name="Banfield J.F."/>
        </authorList>
    </citation>
    <scope>NUCLEOTIDE SEQUENCE [LARGE SCALE GENOMIC DNA]</scope>
</reference>
<dbReference type="SUPFAM" id="SSF52954">
    <property type="entry name" value="Class II aaRS ABD-related"/>
    <property type="match status" value="1"/>
</dbReference>
<sequence length="424" mass="47828">MRYSEIFGKTLKNIPADIQLPSHQLLVKGGFIRQVSSGRFAILPLGYLVSEKVVNIIDAKMRELGSLRIETPTLHPIEIWKKTNRDQAFGDLMHVVEDHREAKFALGATAEGLMTELVKAENPTYRDFPILIHQFSQKFRDEMRPRGGLLRVREFMMKDAYSFHTTEDDLKEWYQKYFDAYLEIAKSLDLTVVPVVADSGAIGGDYNHEFMVESASGEDLFVKCESCHSAWSLEKLEKDENKKFEDGDACPKCESGALKFTRSIEWGHTFNQGQFYSIPHKANFVDQDGAQKPLWQGAYGIGIGRTMATVVETHHDDKGIMWPKNLAPYKVHLTSLGPSEEVSELADKVYSDFNENGTTVLFDDRNVHPGEKLQDMDLIGIPFRVVISTRSIGGGGVEVSYRDNEKSDVVPASQIADLLNSFYT</sequence>
<accession>A0A1F4VRU6</accession>
<dbReference type="GO" id="GO:0005829">
    <property type="term" value="C:cytosol"/>
    <property type="evidence" value="ECO:0007669"/>
    <property type="project" value="TreeGrafter"/>
</dbReference>
<dbReference type="AlphaFoldDB" id="A0A1F4VRU6"/>
<evidence type="ECO:0000256" key="7">
    <source>
        <dbReference type="ARBA" id="ARBA00023146"/>
    </source>
</evidence>
<keyword evidence="7" id="KW-0030">Aminoacyl-tRNA synthetase</keyword>
<feature type="domain" description="Aminoacyl-transfer RNA synthetases class-II family profile" evidence="10">
    <location>
        <begin position="33"/>
        <end position="323"/>
    </location>
</feature>